<organism evidence="2 3">
    <name type="scientific">Nonomuraea montanisoli</name>
    <dbReference type="NCBI Taxonomy" id="2741721"/>
    <lineage>
        <taxon>Bacteria</taxon>
        <taxon>Bacillati</taxon>
        <taxon>Actinomycetota</taxon>
        <taxon>Actinomycetes</taxon>
        <taxon>Streptosporangiales</taxon>
        <taxon>Streptosporangiaceae</taxon>
        <taxon>Nonomuraea</taxon>
    </lineage>
</organism>
<reference evidence="2 3" key="1">
    <citation type="submission" date="2020-06" db="EMBL/GenBank/DDBJ databases">
        <title>Nonomuraea sp. SMC257, a novel actinomycete isolated from soil.</title>
        <authorList>
            <person name="Chanama M."/>
        </authorList>
    </citation>
    <scope>NUCLEOTIDE SEQUENCE [LARGE SCALE GENOMIC DNA]</scope>
    <source>
        <strain evidence="2 3">SMC257</strain>
    </source>
</reference>
<dbReference type="GO" id="GO:0003677">
    <property type="term" value="F:DNA binding"/>
    <property type="evidence" value="ECO:0007669"/>
    <property type="project" value="InterPro"/>
</dbReference>
<dbReference type="CDD" id="cd00093">
    <property type="entry name" value="HTH_XRE"/>
    <property type="match status" value="1"/>
</dbReference>
<dbReference type="InterPro" id="IPR011990">
    <property type="entry name" value="TPR-like_helical_dom_sf"/>
</dbReference>
<accession>A0A7Y6IFF7</accession>
<dbReference type="EMBL" id="JABWGN010000016">
    <property type="protein sequence ID" value="NUW36640.1"/>
    <property type="molecule type" value="Genomic_DNA"/>
</dbReference>
<feature type="domain" description="HTH cro/C1-type" evidence="1">
    <location>
        <begin position="10"/>
        <end position="33"/>
    </location>
</feature>
<dbReference type="InterPro" id="IPR001387">
    <property type="entry name" value="Cro/C1-type_HTH"/>
</dbReference>
<dbReference type="SUPFAM" id="SSF47413">
    <property type="entry name" value="lambda repressor-like DNA-binding domains"/>
    <property type="match status" value="1"/>
</dbReference>
<protein>
    <submittedName>
        <fullName evidence="2">Helix-turn-helix transcriptional regulator</fullName>
    </submittedName>
</protein>
<evidence type="ECO:0000313" key="3">
    <source>
        <dbReference type="Proteomes" id="UP000586042"/>
    </source>
</evidence>
<evidence type="ECO:0000259" key="1">
    <source>
        <dbReference type="PROSITE" id="PS50943"/>
    </source>
</evidence>
<name>A0A7Y6IFF7_9ACTN</name>
<dbReference type="RefSeq" id="WP_175594091.1">
    <property type="nucleotide sequence ID" value="NZ_JABWGN010000016.1"/>
</dbReference>
<dbReference type="Gene3D" id="1.25.40.10">
    <property type="entry name" value="Tetratricopeptide repeat domain"/>
    <property type="match status" value="1"/>
</dbReference>
<proteinExistence type="predicted"/>
<dbReference type="Proteomes" id="UP000586042">
    <property type="component" value="Unassembled WGS sequence"/>
</dbReference>
<dbReference type="AlphaFoldDB" id="A0A7Y6IFF7"/>
<dbReference type="PROSITE" id="PS50943">
    <property type="entry name" value="HTH_CROC1"/>
    <property type="match status" value="1"/>
</dbReference>
<evidence type="ECO:0000313" key="2">
    <source>
        <dbReference type="EMBL" id="NUW36640.1"/>
    </source>
</evidence>
<gene>
    <name evidence="2" type="ORF">HTZ77_35315</name>
</gene>
<keyword evidence="3" id="KW-1185">Reference proteome</keyword>
<comment type="caution">
    <text evidence="2">The sequence shown here is derived from an EMBL/GenBank/DDBJ whole genome shotgun (WGS) entry which is preliminary data.</text>
</comment>
<sequence>MDIRALPDALKAIMAQRRWTQADLAQHLGVSQAWVSQVSSGVRDTRMGRAIELLGRVGWEVRMSPATEEPVERREFLAAAALVFVPSASRNPYQDPHYVNKLADSLARNRYECGGIPLTARALNHVTHVGAVADISGRRLQQAVSELLYQATLVLYDAAKLVQAERTGMLALELARKAADAKAEARAIESLSRVALYRGDTARAIMYARRGLAIPELPAGRIASLAMRLGRSLARVPEHGDAARETLERALQVDGLSRFAQAATAGDVAIGLSRLGRYEEAGALLRRAADEIGEYSPLFRAQYIGRQVQTAIGAAAPGLAADRMTLLTRAVPFVSSARVNQRVQEIMRGTAQWRNVPDVSSGAGLVSRNRSVRECRSSGRLRRRCRSGCC</sequence>
<dbReference type="Gene3D" id="1.10.260.40">
    <property type="entry name" value="lambda repressor-like DNA-binding domains"/>
    <property type="match status" value="1"/>
</dbReference>
<dbReference type="InterPro" id="IPR010982">
    <property type="entry name" value="Lambda_DNA-bd_dom_sf"/>
</dbReference>